<dbReference type="Proteomes" id="UP000194968">
    <property type="component" value="Unassembled WGS sequence"/>
</dbReference>
<dbReference type="GO" id="GO:0016998">
    <property type="term" value="P:cell wall macromolecule catabolic process"/>
    <property type="evidence" value="ECO:0007669"/>
    <property type="project" value="InterPro"/>
</dbReference>
<dbReference type="GO" id="GO:0009253">
    <property type="term" value="P:peptidoglycan catabolic process"/>
    <property type="evidence" value="ECO:0007669"/>
    <property type="project" value="InterPro"/>
</dbReference>
<dbReference type="InterPro" id="IPR002048">
    <property type="entry name" value="EF_hand_dom"/>
</dbReference>
<dbReference type="SUPFAM" id="SSF47473">
    <property type="entry name" value="EF-hand"/>
    <property type="match status" value="1"/>
</dbReference>
<evidence type="ECO:0000256" key="1">
    <source>
        <dbReference type="ARBA" id="ARBA00022529"/>
    </source>
</evidence>
<organism evidence="6 7">
    <name type="scientific">Gilliamella apis</name>
    <dbReference type="NCBI Taxonomy" id="1970738"/>
    <lineage>
        <taxon>Bacteria</taxon>
        <taxon>Pseudomonadati</taxon>
        <taxon>Pseudomonadota</taxon>
        <taxon>Gammaproteobacteria</taxon>
        <taxon>Orbales</taxon>
        <taxon>Orbaceae</taxon>
        <taxon>Gilliamella</taxon>
    </lineage>
</organism>
<dbReference type="PROSITE" id="PS50222">
    <property type="entry name" value="EF_HAND_2"/>
    <property type="match status" value="1"/>
</dbReference>
<gene>
    <name evidence="6" type="ORF">B6D06_01705</name>
</gene>
<evidence type="ECO:0000256" key="2">
    <source>
        <dbReference type="ARBA" id="ARBA00022638"/>
    </source>
</evidence>
<evidence type="ECO:0000256" key="4">
    <source>
        <dbReference type="RuleBase" id="RU003788"/>
    </source>
</evidence>
<keyword evidence="4" id="KW-0326">Glycosidase</keyword>
<keyword evidence="3" id="KW-1035">Host cytoplasm</keyword>
<dbReference type="PROSITE" id="PS00018">
    <property type="entry name" value="EF_HAND_1"/>
    <property type="match status" value="1"/>
</dbReference>
<dbReference type="AlphaFoldDB" id="A0A242NX27"/>
<evidence type="ECO:0000313" key="7">
    <source>
        <dbReference type="Proteomes" id="UP000194968"/>
    </source>
</evidence>
<dbReference type="InterPro" id="IPR011992">
    <property type="entry name" value="EF-hand-dom_pair"/>
</dbReference>
<comment type="similarity">
    <text evidence="4">Belongs to the glycosyl hydrolase 24 family.</text>
</comment>
<keyword evidence="1 4" id="KW-0929">Antimicrobial</keyword>
<protein>
    <recommendedName>
        <fullName evidence="4">Lysozyme</fullName>
        <ecNumber evidence="4">3.2.1.17</ecNumber>
    </recommendedName>
</protein>
<evidence type="ECO:0000256" key="3">
    <source>
        <dbReference type="ARBA" id="ARBA00023200"/>
    </source>
</evidence>
<accession>A0A242NX27</accession>
<feature type="domain" description="EF-hand" evidence="5">
    <location>
        <begin position="397"/>
        <end position="432"/>
    </location>
</feature>
<dbReference type="SUPFAM" id="SSF53955">
    <property type="entry name" value="Lysozyme-like"/>
    <property type="match status" value="1"/>
</dbReference>
<evidence type="ECO:0000313" key="6">
    <source>
        <dbReference type="EMBL" id="OTQ52725.1"/>
    </source>
</evidence>
<sequence length="964" mass="108653">MHLCAYEDYLPPKKDQQQEAKPETITINATGLNVRDKQRDEANCTLLGTISNGATLEVLESKVSSNKQFTDVKGKIISGAVTKGTTQVAKAGDTVWVPTKQGNKSFIKDNKQPTPKEKTRPSYWQGTVTAKVKKADGITIWKTYGNNELKAELGKINQGNQFTFDSTQTKIISQTGKPDLLVAECTAIGTFTFRGNGEQPTGTFWTTVDKDSIIREKVEPTVFDTVVPCQVEVIAGEGLGYLGIYETPSKMCEINKKRQVHVEIFTPDLKTVEFLLNNPFKLTGKKYIKIAKGTQLLGLLPAERPEPAIPVQTTPAPQASPIPDYTVTRDHYLAIDTLKAKKQLNGKEWYEIAVEKHTGYIAKEGLEEIDQHEWAKLGFQMVQEVNTNADGYLDPNLMPPIFQQIYNKIDTDGDGKLQQSELKAALQNLEIRDQWSKLIAFHPSEWKTDTKPLLARFTQLLTNPQASEEAQAAAKKLLVQETQRMNTLTFLEQVAPPIPPMLFHFHPVAFVEYLKGDGITAYHIYHDGRIEKHTPSSISSANKGKYLYIYHDKDNKEHNICTCEWHVTKKKKLGTASGNYNYPNHGTVLEAKAAVNEDSIEYRARYTNGNIHEWIKPLTGVSIYQRLTLVNGDIAEYGHHDTLGNIWRLYQQQAAYTELVRMPDSLDYTSGDVVIKYELQETYRKYTHPSILAGFIGALADIKEKITVTGSAYEQGSCFPSALHVNGESIDNKYIKNVNGLSNWDKDKTFVRALSKFHFQKFRIGSSMLPHFSGITGCVNGGTLHNSHLHTEDFKFSAVKQVTEDSRIELAQLSLSEQGKEFIKEWEGFREFAYNDSKGFCTIGYGHLIARDKCKNITLPAEFANGIKKPEANELFERRIPIYEKGVKDNVTVKLYQHEFDALVSLLFNCGENFFTVNKAPRLIQNLNDGNYQAAAHEFLDIENASRRRSENNLFLNNIYDASH</sequence>
<dbReference type="GO" id="GO:0005509">
    <property type="term" value="F:calcium ion binding"/>
    <property type="evidence" value="ECO:0007669"/>
    <property type="project" value="InterPro"/>
</dbReference>
<comment type="catalytic activity">
    <reaction evidence="4">
        <text>Hydrolysis of (1-&gt;4)-beta-linkages between N-acetylmuramic acid and N-acetyl-D-glucosamine residues in a peptidoglycan and between N-acetyl-D-glucosamine residues in chitodextrins.</text>
        <dbReference type="EC" id="3.2.1.17"/>
    </reaction>
</comment>
<proteinExistence type="inferred from homology"/>
<dbReference type="Pfam" id="PF00959">
    <property type="entry name" value="Phage_lysozyme"/>
    <property type="match status" value="1"/>
</dbReference>
<reference evidence="6 7" key="1">
    <citation type="submission" date="2017-03" db="EMBL/GenBank/DDBJ databases">
        <title>Comparative genomics of honeybee gut symbionts reveal geographically distinct and subgroup specific antibiotic resistance.</title>
        <authorList>
            <person name="Ludvigsen J."/>
            <person name="Porcellato D."/>
            <person name="Labee-Lund T.M."/>
            <person name="Amdam G.V."/>
            <person name="Rudi K."/>
        </authorList>
    </citation>
    <scope>NUCLEOTIDE SEQUENCE [LARGE SCALE GENOMIC DNA]</scope>
    <source>
        <strain evidence="6 7">A-4-12</strain>
    </source>
</reference>
<dbReference type="GO" id="GO:0042742">
    <property type="term" value="P:defense response to bacterium"/>
    <property type="evidence" value="ECO:0007669"/>
    <property type="project" value="UniProtKB-KW"/>
</dbReference>
<dbReference type="InterPro" id="IPR023347">
    <property type="entry name" value="Lysozyme_dom_sf"/>
</dbReference>
<dbReference type="InterPro" id="IPR023346">
    <property type="entry name" value="Lysozyme-like_dom_sf"/>
</dbReference>
<dbReference type="InterPro" id="IPR051018">
    <property type="entry name" value="Bacteriophage_GH24"/>
</dbReference>
<dbReference type="GO" id="GO:0031640">
    <property type="term" value="P:killing of cells of another organism"/>
    <property type="evidence" value="ECO:0007669"/>
    <property type="project" value="UniProtKB-KW"/>
</dbReference>
<dbReference type="Gene3D" id="1.10.530.40">
    <property type="match status" value="1"/>
</dbReference>
<dbReference type="PANTHER" id="PTHR38107">
    <property type="match status" value="1"/>
</dbReference>
<dbReference type="OrthoDB" id="1242806at2"/>
<dbReference type="EMBL" id="NASK01000070">
    <property type="protein sequence ID" value="OTQ52725.1"/>
    <property type="molecule type" value="Genomic_DNA"/>
</dbReference>
<keyword evidence="2 4" id="KW-0081">Bacteriolytic enzyme</keyword>
<dbReference type="CDD" id="cd00737">
    <property type="entry name" value="lyz_endolysin_autolysin"/>
    <property type="match status" value="1"/>
</dbReference>
<keyword evidence="4" id="KW-0378">Hydrolase</keyword>
<dbReference type="PANTHER" id="PTHR38107:SF3">
    <property type="entry name" value="LYSOZYME RRRD-RELATED"/>
    <property type="match status" value="1"/>
</dbReference>
<dbReference type="InterPro" id="IPR002196">
    <property type="entry name" value="Glyco_hydro_24"/>
</dbReference>
<dbReference type="EC" id="3.2.1.17" evidence="4"/>
<name>A0A242NX27_9GAMM</name>
<evidence type="ECO:0000259" key="5">
    <source>
        <dbReference type="PROSITE" id="PS50222"/>
    </source>
</evidence>
<dbReference type="Gene3D" id="1.10.238.10">
    <property type="entry name" value="EF-hand"/>
    <property type="match status" value="1"/>
</dbReference>
<dbReference type="GO" id="GO:0003796">
    <property type="term" value="F:lysozyme activity"/>
    <property type="evidence" value="ECO:0007669"/>
    <property type="project" value="UniProtKB-EC"/>
</dbReference>
<dbReference type="InterPro" id="IPR018247">
    <property type="entry name" value="EF_Hand_1_Ca_BS"/>
</dbReference>
<comment type="caution">
    <text evidence="6">The sequence shown here is derived from an EMBL/GenBank/DDBJ whole genome shotgun (WGS) entry which is preliminary data.</text>
</comment>
<dbReference type="InterPro" id="IPR033907">
    <property type="entry name" value="Endolysin_autolysin"/>
</dbReference>